<dbReference type="Gene3D" id="3.40.50.720">
    <property type="entry name" value="NAD(P)-binding Rossmann-like Domain"/>
    <property type="match status" value="1"/>
</dbReference>
<sequence>MTLELHGTTALVTGASSGIGVEFARALAARGSDLVLVARREDRLEAVADELSAAHGVSATVIAADLGEPGAGARLVEELATRGLRIHTLVNNAGFGTYGPFGTIPLARTAQEIQLNVGTLVELTSALMPQLIEARGIVVNLGSTAAFQPTPGMAVYGATKAFVLSFTEALWQEVEGTGMRVLAVCPGSTASEFGAVSGTTASSAEFGARQTSAEMVAEAMRSLERTTAPSMVAGRRNRVLARLVRLVPRRTAIAVSDRVMGRARVRAGQAASHPAGSAA</sequence>
<proteinExistence type="inferred from homology"/>
<dbReference type="Proteomes" id="UP001500731">
    <property type="component" value="Unassembled WGS sequence"/>
</dbReference>
<keyword evidence="5" id="KW-1185">Reference proteome</keyword>
<name>A0ABP8PM25_9MICO</name>
<evidence type="ECO:0000256" key="3">
    <source>
        <dbReference type="RuleBase" id="RU000363"/>
    </source>
</evidence>
<dbReference type="PRINTS" id="PR00080">
    <property type="entry name" value="SDRFAMILY"/>
</dbReference>
<dbReference type="SUPFAM" id="SSF51735">
    <property type="entry name" value="NAD(P)-binding Rossmann-fold domains"/>
    <property type="match status" value="1"/>
</dbReference>
<dbReference type="RefSeq" id="WP_345187896.1">
    <property type="nucleotide sequence ID" value="NZ_BAABGP010000018.1"/>
</dbReference>
<reference evidence="5" key="1">
    <citation type="journal article" date="2019" name="Int. J. Syst. Evol. Microbiol.">
        <title>The Global Catalogue of Microorganisms (GCM) 10K type strain sequencing project: providing services to taxonomists for standard genome sequencing and annotation.</title>
        <authorList>
            <consortium name="The Broad Institute Genomics Platform"/>
            <consortium name="The Broad Institute Genome Sequencing Center for Infectious Disease"/>
            <person name="Wu L."/>
            <person name="Ma J."/>
        </authorList>
    </citation>
    <scope>NUCLEOTIDE SEQUENCE [LARGE SCALE GENOMIC DNA]</scope>
    <source>
        <strain evidence="5">JCM 17839</strain>
    </source>
</reference>
<comment type="caution">
    <text evidence="4">The sequence shown here is derived from an EMBL/GenBank/DDBJ whole genome shotgun (WGS) entry which is preliminary data.</text>
</comment>
<protein>
    <submittedName>
        <fullName evidence="4">SDR family NAD(P)-dependent oxidoreductase</fullName>
    </submittedName>
</protein>
<dbReference type="InterPro" id="IPR002347">
    <property type="entry name" value="SDR_fam"/>
</dbReference>
<keyword evidence="2" id="KW-0560">Oxidoreductase</keyword>
<gene>
    <name evidence="4" type="ORF">GCM10023171_27550</name>
</gene>
<dbReference type="PANTHER" id="PTHR42901">
    <property type="entry name" value="ALCOHOL DEHYDROGENASE"/>
    <property type="match status" value="1"/>
</dbReference>
<organism evidence="4 5">
    <name type="scientific">Microbacterium panaciterrae</name>
    <dbReference type="NCBI Taxonomy" id="985759"/>
    <lineage>
        <taxon>Bacteria</taxon>
        <taxon>Bacillati</taxon>
        <taxon>Actinomycetota</taxon>
        <taxon>Actinomycetes</taxon>
        <taxon>Micrococcales</taxon>
        <taxon>Microbacteriaceae</taxon>
        <taxon>Microbacterium</taxon>
    </lineage>
</organism>
<evidence type="ECO:0000313" key="4">
    <source>
        <dbReference type="EMBL" id="GAA4488311.1"/>
    </source>
</evidence>
<evidence type="ECO:0000313" key="5">
    <source>
        <dbReference type="Proteomes" id="UP001500731"/>
    </source>
</evidence>
<dbReference type="PANTHER" id="PTHR42901:SF1">
    <property type="entry name" value="ALCOHOL DEHYDROGENASE"/>
    <property type="match status" value="1"/>
</dbReference>
<dbReference type="InterPro" id="IPR036291">
    <property type="entry name" value="NAD(P)-bd_dom_sf"/>
</dbReference>
<dbReference type="PIRSF" id="PIRSF000126">
    <property type="entry name" value="11-beta-HSD1"/>
    <property type="match status" value="1"/>
</dbReference>
<accession>A0ABP8PM25</accession>
<comment type="similarity">
    <text evidence="1 3">Belongs to the short-chain dehydrogenases/reductases (SDR) family.</text>
</comment>
<dbReference type="PRINTS" id="PR00081">
    <property type="entry name" value="GDHRDH"/>
</dbReference>
<dbReference type="Pfam" id="PF00106">
    <property type="entry name" value="adh_short"/>
    <property type="match status" value="1"/>
</dbReference>
<evidence type="ECO:0000256" key="2">
    <source>
        <dbReference type="ARBA" id="ARBA00023002"/>
    </source>
</evidence>
<evidence type="ECO:0000256" key="1">
    <source>
        <dbReference type="ARBA" id="ARBA00006484"/>
    </source>
</evidence>
<dbReference type="EMBL" id="BAABGP010000018">
    <property type="protein sequence ID" value="GAA4488311.1"/>
    <property type="molecule type" value="Genomic_DNA"/>
</dbReference>